<dbReference type="Proteomes" id="UP001185012">
    <property type="component" value="Unassembled WGS sequence"/>
</dbReference>
<dbReference type="InterPro" id="IPR023378">
    <property type="entry name" value="YheA/YmcA-like_dom_sf"/>
</dbReference>
<protein>
    <submittedName>
        <fullName evidence="1">Cell fate (Sporulation/competence/biofilm development) regulator YlbF (YheA/YmcA/DUF963 family)</fullName>
    </submittedName>
</protein>
<evidence type="ECO:0000313" key="2">
    <source>
        <dbReference type="Proteomes" id="UP001185012"/>
    </source>
</evidence>
<dbReference type="Gene3D" id="1.20.1500.10">
    <property type="entry name" value="YheA/YmcA-like"/>
    <property type="match status" value="1"/>
</dbReference>
<accession>A0ABU1IPD1</accession>
<organism evidence="1 2">
    <name type="scientific">Desmospora profundinema</name>
    <dbReference type="NCBI Taxonomy" id="1571184"/>
    <lineage>
        <taxon>Bacteria</taxon>
        <taxon>Bacillati</taxon>
        <taxon>Bacillota</taxon>
        <taxon>Bacilli</taxon>
        <taxon>Bacillales</taxon>
        <taxon>Thermoactinomycetaceae</taxon>
        <taxon>Desmospora</taxon>
    </lineage>
</organism>
<dbReference type="RefSeq" id="WP_309866824.1">
    <property type="nucleotide sequence ID" value="NZ_JAVDQG010000005.1"/>
</dbReference>
<name>A0ABU1IPD1_9BACL</name>
<dbReference type="SUPFAM" id="SSF158622">
    <property type="entry name" value="YheA/YmcA-like"/>
    <property type="match status" value="1"/>
</dbReference>
<keyword evidence="2" id="KW-1185">Reference proteome</keyword>
<comment type="caution">
    <text evidence="1">The sequence shown here is derived from an EMBL/GenBank/DDBJ whole genome shotgun (WGS) entry which is preliminary data.</text>
</comment>
<gene>
    <name evidence="1" type="ORF">JOE21_002659</name>
</gene>
<dbReference type="Pfam" id="PF06133">
    <property type="entry name" value="Com_YlbF"/>
    <property type="match status" value="1"/>
</dbReference>
<sequence length="117" mass="13799">MDPMIKARELAESLRGSQEVKAWEQSWRELAVETQLTDDLLRYQEMRLQVETYRWQGEEPPSQLLIRWQALKEKLEQEPSFRRFVEAEEGVARLTTQIQQVLTEAVSPTIPSTRPRT</sequence>
<reference evidence="1 2" key="1">
    <citation type="submission" date="2023-07" db="EMBL/GenBank/DDBJ databases">
        <title>Genomic Encyclopedia of Type Strains, Phase IV (KMG-IV): sequencing the most valuable type-strain genomes for metagenomic binning, comparative biology and taxonomic classification.</title>
        <authorList>
            <person name="Goeker M."/>
        </authorList>
    </citation>
    <scope>NUCLEOTIDE SEQUENCE [LARGE SCALE GENOMIC DNA]</scope>
    <source>
        <strain evidence="1 2">DSM 45903</strain>
    </source>
</reference>
<dbReference type="EMBL" id="JAVDQG010000005">
    <property type="protein sequence ID" value="MDR6226652.1"/>
    <property type="molecule type" value="Genomic_DNA"/>
</dbReference>
<proteinExistence type="predicted"/>
<dbReference type="InterPro" id="IPR010368">
    <property type="entry name" value="Com_YlbF"/>
</dbReference>
<evidence type="ECO:0000313" key="1">
    <source>
        <dbReference type="EMBL" id="MDR6226652.1"/>
    </source>
</evidence>